<name>A0A494X5Y6_9BURK</name>
<dbReference type="Proteomes" id="UP000280434">
    <property type="component" value="Unassembled WGS sequence"/>
</dbReference>
<organism evidence="1 2">
    <name type="scientific">Trinickia fusca</name>
    <dbReference type="NCBI Taxonomy" id="2419777"/>
    <lineage>
        <taxon>Bacteria</taxon>
        <taxon>Pseudomonadati</taxon>
        <taxon>Pseudomonadota</taxon>
        <taxon>Betaproteobacteria</taxon>
        <taxon>Burkholderiales</taxon>
        <taxon>Burkholderiaceae</taxon>
        <taxon>Trinickia</taxon>
    </lineage>
</organism>
<evidence type="ECO:0000313" key="2">
    <source>
        <dbReference type="Proteomes" id="UP000280434"/>
    </source>
</evidence>
<accession>A0A494X5Y6</accession>
<proteinExistence type="predicted"/>
<sequence>MMRIWSPLLIHLAMTFRDINKMYYHYENPGDQLERAINAHVNVDAEHWGMMVSDIKILGVNDKAHDCESAIRVIWDDLGFTVRKYMYSLISRARRCGECPLLKMASMEAGEATSKVFFTTSRRLAAMYEADTGNTLRYLGAEHIDSEVDNSIDSSVFLDQHLSDEKRMEAVSIVDDHFASFREFLDHKYEINKIALGEFQAAA</sequence>
<reference evidence="1 2" key="1">
    <citation type="submission" date="2018-10" db="EMBL/GenBank/DDBJ databases">
        <title>Paraburkholderia sp. 7MK8-2, isolated from soil.</title>
        <authorList>
            <person name="Gao Z.-H."/>
            <person name="Qiu L.-H."/>
        </authorList>
    </citation>
    <scope>NUCLEOTIDE SEQUENCE [LARGE SCALE GENOMIC DNA]</scope>
    <source>
        <strain evidence="1 2">7MK8-2</strain>
    </source>
</reference>
<dbReference type="EMBL" id="RBZV01000008">
    <property type="protein sequence ID" value="RKP46095.1"/>
    <property type="molecule type" value="Genomic_DNA"/>
</dbReference>
<evidence type="ECO:0000313" key="1">
    <source>
        <dbReference type="EMBL" id="RKP46095.1"/>
    </source>
</evidence>
<comment type="caution">
    <text evidence="1">The sequence shown here is derived from an EMBL/GenBank/DDBJ whole genome shotgun (WGS) entry which is preliminary data.</text>
</comment>
<dbReference type="OrthoDB" id="6693353at2"/>
<dbReference type="AlphaFoldDB" id="A0A494X5Y6"/>
<gene>
    <name evidence="1" type="ORF">D7S89_18600</name>
</gene>
<keyword evidence="2" id="KW-1185">Reference proteome</keyword>
<protein>
    <submittedName>
        <fullName evidence="1">Uncharacterized protein</fullName>
    </submittedName>
</protein>